<dbReference type="EMBL" id="JNBS01002535">
    <property type="protein sequence ID" value="OQR90486.1"/>
    <property type="molecule type" value="Genomic_DNA"/>
</dbReference>
<keyword evidence="8" id="KW-1133">Transmembrane helix</keyword>
<evidence type="ECO:0000313" key="10">
    <source>
        <dbReference type="EMBL" id="OQR90486.1"/>
    </source>
</evidence>
<dbReference type="GO" id="GO:0030245">
    <property type="term" value="P:cellulose catabolic process"/>
    <property type="evidence" value="ECO:0007669"/>
    <property type="project" value="UniProtKB-KW"/>
</dbReference>
<dbReference type="STRING" id="74557.A0A1V9YXK9"/>
<evidence type="ECO:0000256" key="1">
    <source>
        <dbReference type="ARBA" id="ARBA00005641"/>
    </source>
</evidence>
<evidence type="ECO:0000313" key="11">
    <source>
        <dbReference type="Proteomes" id="UP000243217"/>
    </source>
</evidence>
<gene>
    <name evidence="10" type="ORF">THRCLA_09323</name>
</gene>
<evidence type="ECO:0000256" key="4">
    <source>
        <dbReference type="ARBA" id="ARBA00023277"/>
    </source>
</evidence>
<dbReference type="Gene3D" id="3.20.20.80">
    <property type="entry name" value="Glycosidases"/>
    <property type="match status" value="2"/>
</dbReference>
<reference evidence="10 11" key="1">
    <citation type="journal article" date="2014" name="Genome Biol. Evol.">
        <title>The secreted proteins of Achlya hypogyna and Thraustotheca clavata identify the ancestral oomycete secretome and reveal gene acquisitions by horizontal gene transfer.</title>
        <authorList>
            <person name="Misner I."/>
            <person name="Blouin N."/>
            <person name="Leonard G."/>
            <person name="Richards T.A."/>
            <person name="Lane C.E."/>
        </authorList>
    </citation>
    <scope>NUCLEOTIDE SEQUENCE [LARGE SCALE GENOMIC DNA]</scope>
    <source>
        <strain evidence="10 11">ATCC 34112</strain>
    </source>
</reference>
<feature type="domain" description="Glycoside hydrolase family 5" evidence="9">
    <location>
        <begin position="136"/>
        <end position="491"/>
    </location>
</feature>
<keyword evidence="2" id="KW-0378">Hydrolase</keyword>
<dbReference type="GO" id="GO:0004553">
    <property type="term" value="F:hydrolase activity, hydrolyzing O-glycosyl compounds"/>
    <property type="evidence" value="ECO:0007669"/>
    <property type="project" value="InterPro"/>
</dbReference>
<dbReference type="PANTHER" id="PTHR35923:SF2">
    <property type="entry name" value="ENDOGLUCANASE"/>
    <property type="match status" value="1"/>
</dbReference>
<evidence type="ECO:0000256" key="6">
    <source>
        <dbReference type="ARBA" id="ARBA00023326"/>
    </source>
</evidence>
<comment type="caution">
    <text evidence="10">The sequence shown here is derived from an EMBL/GenBank/DDBJ whole genome shotgun (WGS) entry which is preliminary data.</text>
</comment>
<evidence type="ECO:0000256" key="5">
    <source>
        <dbReference type="ARBA" id="ARBA00023295"/>
    </source>
</evidence>
<evidence type="ECO:0000259" key="9">
    <source>
        <dbReference type="Pfam" id="PF00150"/>
    </source>
</evidence>
<dbReference type="PANTHER" id="PTHR35923">
    <property type="entry name" value="MAJOR EXTRACELLULAR ENDOGLUCANASE"/>
    <property type="match status" value="1"/>
</dbReference>
<keyword evidence="6" id="KW-0624">Polysaccharide degradation</keyword>
<dbReference type="OrthoDB" id="442731at2759"/>
<dbReference type="InterPro" id="IPR017853">
    <property type="entry name" value="GH"/>
</dbReference>
<keyword evidence="4" id="KW-0119">Carbohydrate metabolism</keyword>
<proteinExistence type="inferred from homology"/>
<evidence type="ECO:0000256" key="3">
    <source>
        <dbReference type="ARBA" id="ARBA00023001"/>
    </source>
</evidence>
<keyword evidence="11" id="KW-1185">Reference proteome</keyword>
<keyword evidence="8" id="KW-0472">Membrane</keyword>
<accession>A0A1V9YXK9</accession>
<evidence type="ECO:0000256" key="2">
    <source>
        <dbReference type="ARBA" id="ARBA00022801"/>
    </source>
</evidence>
<keyword evidence="5" id="KW-0326">Glycosidase</keyword>
<sequence>MRASEDIVAVTEAPGTDGDGKSVRRKQKFGGRRSVWPGALALILGSLGALGALGYWGYTAHQDMLSRQPNDADLALIYGSGTAISDGTTLNSTKLPLSETNPTEYADMGCAQINYVTADNKIMMQVGSQSTQLVFKGVNWRGMESWQHIITGLWDGTRDGNTLYQIGSFLKKNKFNSVRIPIDVDWTSRNPAVKTNFNTNSERALSGLGKYIDVLKALVEGLGQFKISVVFAFNTRSVADLNQTDHSVIDWSSRNSSSGDIGNGWENINVQFAQYKAAVQGLATAMCDAKHWNVVGVDVKDVPAGASGEWDGDTKTNWSAFAAKVGNAIISSCPQWLVFVQGLSTRSQFGSGTSLKTIDDWPGSSLSSAVKSPIKLTTDNKVVYSPPFWSPSLYPKSYFYKSSVGQSMLSEYTEFSDMTSLQSSVNDAMDKMFGQILTQTSAPVVFSYFGGLYGSQDLHPLNTSTRSIDAIISRMTKTSQAISGGFWWALNPDQNWPHPGPNSSDAVTVGLLDSTWRTATSSEASEPCTPLAEYVTAPLTPTVDGYEDYIAEESKFQGIIERFRRIPLEIRRRYFFGSAVGITLIIALTVIIVAAVSMLKHRTPRIHDKYHIKDGIVEQTDYNNNPLSYANQGCALPNYLSIEGSIYAMKDDVAVDITIKGVNWFGMETMDAVPDGLDVNQTTLFEIISFLNRNQFNSVRLPLSIYHLYHNTVPNPSKWSSKLNRAIDGSSYMTMLQSIISALGSQNISVMLDLHNLSPVETGGLWYSNAVPLNMTLEAINNLNVLCTDDYWNVLGVDLKNEPFAAVWNSNNRNVSWVNGIETLGNAVLNSCSSWLSFIQGVPGEHILDMNDTTYLYSDWHGSGFNMNTSQLTSLSSQNKLVFAPHYYAPSTEPKSFFYEQFINETNFIELDDATLFDMVTATMITMLPTNGTIVLGEFGGLYGTNDSHPFKTTTRVIDFVIAIASMQLVGGYLWSLNPNSLYNFNPGQTSPYIEYGLLQNSWLEANVELLDALTPLNLYGSMMPCFT</sequence>
<protein>
    <submittedName>
        <fullName evidence="10">5A endo-1,4-betaglucanase</fullName>
    </submittedName>
</protein>
<organism evidence="10 11">
    <name type="scientific">Thraustotheca clavata</name>
    <dbReference type="NCBI Taxonomy" id="74557"/>
    <lineage>
        <taxon>Eukaryota</taxon>
        <taxon>Sar</taxon>
        <taxon>Stramenopiles</taxon>
        <taxon>Oomycota</taxon>
        <taxon>Saprolegniomycetes</taxon>
        <taxon>Saprolegniales</taxon>
        <taxon>Achlyaceae</taxon>
        <taxon>Thraustotheca</taxon>
    </lineage>
</organism>
<feature type="transmembrane region" description="Helical" evidence="8">
    <location>
        <begin position="34"/>
        <end position="58"/>
    </location>
</feature>
<dbReference type="Proteomes" id="UP000243217">
    <property type="component" value="Unassembled WGS sequence"/>
</dbReference>
<feature type="region of interest" description="Disordered" evidence="7">
    <location>
        <begin position="1"/>
        <end position="26"/>
    </location>
</feature>
<comment type="similarity">
    <text evidence="1">Belongs to the glycosyl hydrolase 5 (cellulase A) family.</text>
</comment>
<dbReference type="Pfam" id="PF00150">
    <property type="entry name" value="Cellulase"/>
    <property type="match status" value="2"/>
</dbReference>
<keyword evidence="3" id="KW-0136">Cellulose degradation</keyword>
<feature type="transmembrane region" description="Helical" evidence="8">
    <location>
        <begin position="574"/>
        <end position="599"/>
    </location>
</feature>
<dbReference type="InterPro" id="IPR001547">
    <property type="entry name" value="Glyco_hydro_5"/>
</dbReference>
<feature type="domain" description="Glycoside hydrolase family 5" evidence="9">
    <location>
        <begin position="655"/>
        <end position="980"/>
    </location>
</feature>
<keyword evidence="8" id="KW-0812">Transmembrane</keyword>
<name>A0A1V9YXK9_9STRA</name>
<dbReference type="AlphaFoldDB" id="A0A1V9YXK9"/>
<dbReference type="SUPFAM" id="SSF51445">
    <property type="entry name" value="(Trans)glycosidases"/>
    <property type="match status" value="2"/>
</dbReference>
<evidence type="ECO:0000256" key="8">
    <source>
        <dbReference type="SAM" id="Phobius"/>
    </source>
</evidence>
<evidence type="ECO:0000256" key="7">
    <source>
        <dbReference type="SAM" id="MobiDB-lite"/>
    </source>
</evidence>